<dbReference type="Gene3D" id="2.10.260.10">
    <property type="match status" value="1"/>
</dbReference>
<keyword evidence="3" id="KW-1185">Reference proteome</keyword>
<proteinExistence type="predicted"/>
<dbReference type="InterPro" id="IPR037914">
    <property type="entry name" value="SpoVT-AbrB_sf"/>
</dbReference>
<dbReference type="RefSeq" id="WP_201078320.1">
    <property type="nucleotide sequence ID" value="NZ_CP067420.1"/>
</dbReference>
<evidence type="ECO:0000313" key="3">
    <source>
        <dbReference type="Proteomes" id="UP000595197"/>
    </source>
</evidence>
<accession>A0ABX7B9U4</accession>
<evidence type="ECO:0008006" key="4">
    <source>
        <dbReference type="Google" id="ProtNLM"/>
    </source>
</evidence>
<name>A0ABX7B9U4_9PROT</name>
<dbReference type="Proteomes" id="UP000595197">
    <property type="component" value="Chromosome"/>
</dbReference>
<reference evidence="2" key="1">
    <citation type="submission" date="2021-02" db="EMBL/GenBank/DDBJ databases">
        <title>Skermanella TT6 skin isolate.</title>
        <authorList>
            <person name="Lee K."/>
            <person name="Ganzorig M."/>
        </authorList>
    </citation>
    <scope>NUCLEOTIDE SEQUENCE</scope>
    <source>
        <strain evidence="2">TT6</strain>
    </source>
</reference>
<evidence type="ECO:0000256" key="1">
    <source>
        <dbReference type="SAM" id="MobiDB-lite"/>
    </source>
</evidence>
<dbReference type="SUPFAM" id="SSF89447">
    <property type="entry name" value="AbrB/MazE/MraZ-like"/>
    <property type="match status" value="1"/>
</dbReference>
<dbReference type="EMBL" id="CP067420">
    <property type="protein sequence ID" value="QQP90908.1"/>
    <property type="molecule type" value="Genomic_DNA"/>
</dbReference>
<evidence type="ECO:0000313" key="2">
    <source>
        <dbReference type="EMBL" id="QQP90908.1"/>
    </source>
</evidence>
<protein>
    <recommendedName>
        <fullName evidence="4">AbrB family transcriptional regulator</fullName>
    </recommendedName>
</protein>
<gene>
    <name evidence="2" type="ORF">IGS68_06705</name>
</gene>
<feature type="region of interest" description="Disordered" evidence="1">
    <location>
        <begin position="1"/>
        <end position="23"/>
    </location>
</feature>
<sequence>MIYRSNPQQGAIPMPATMVKSDGGDTIPESIREYLRIGPDDQVEFVIDPQGRVLVVPARVPVERLRGCLPKPERPVSLEEMEEAIASGMAGEEEP</sequence>
<organism evidence="2 3">
    <name type="scientific">Skermanella cutis</name>
    <dbReference type="NCBI Taxonomy" id="2775420"/>
    <lineage>
        <taxon>Bacteria</taxon>
        <taxon>Pseudomonadati</taxon>
        <taxon>Pseudomonadota</taxon>
        <taxon>Alphaproteobacteria</taxon>
        <taxon>Rhodospirillales</taxon>
        <taxon>Azospirillaceae</taxon>
        <taxon>Skermanella</taxon>
    </lineage>
</organism>